<accession>A0A2J1DS04</accession>
<proteinExistence type="predicted"/>
<gene>
    <name evidence="1" type="ORF">CVH13_01689</name>
</gene>
<dbReference type="AlphaFoldDB" id="A0A2J1DS04"/>
<dbReference type="Proteomes" id="UP000233649">
    <property type="component" value="Unassembled WGS sequence"/>
</dbReference>
<dbReference type="EMBL" id="PHFD01000403">
    <property type="protein sequence ID" value="PKH44917.1"/>
    <property type="molecule type" value="Genomic_DNA"/>
</dbReference>
<dbReference type="GO" id="GO:0000725">
    <property type="term" value="P:recombinational repair"/>
    <property type="evidence" value="ECO:0007669"/>
    <property type="project" value="TreeGrafter"/>
</dbReference>
<dbReference type="Gene3D" id="3.30.230.10">
    <property type="match status" value="1"/>
</dbReference>
<protein>
    <submittedName>
        <fullName evidence="1">DNA repair protein RadA</fullName>
    </submittedName>
</protein>
<dbReference type="GO" id="GO:0005829">
    <property type="term" value="C:cytosol"/>
    <property type="evidence" value="ECO:0007669"/>
    <property type="project" value="TreeGrafter"/>
</dbReference>
<evidence type="ECO:0000313" key="2">
    <source>
        <dbReference type="Proteomes" id="UP000233649"/>
    </source>
</evidence>
<dbReference type="Pfam" id="PF13541">
    <property type="entry name" value="ChlI"/>
    <property type="match status" value="1"/>
</dbReference>
<reference evidence="1 2" key="1">
    <citation type="journal article" date="2017" name="FEMS Microbiol. Ecol.">
        <title>Reconstructed genomes of novel Dehalococcoides mccartyi strains from 1,2,3,4-tetrachlorodibenzo-p-dioxin-dechlorinating enrichment cultures reveal divergent reductive dehalogenase gene profiles.</title>
        <authorList>
            <person name="Dam H.T."/>
            <person name="Vollmers J."/>
            <person name="Kaster A.K."/>
            <person name="Haggblom M.M."/>
        </authorList>
    </citation>
    <scope>NUCLEOTIDE SEQUENCE [LARGE SCALE GENOMIC DNA]</scope>
    <source>
        <strain evidence="1 2">H1-3-2.001</strain>
    </source>
</reference>
<dbReference type="InterPro" id="IPR020568">
    <property type="entry name" value="Ribosomal_Su5_D2-typ_SF"/>
</dbReference>
<name>A0A2J1DS04_9CHLR</name>
<dbReference type="PANTHER" id="PTHR32472">
    <property type="entry name" value="DNA REPAIR PROTEIN RADA"/>
    <property type="match status" value="1"/>
</dbReference>
<comment type="caution">
    <text evidence="1">The sequence shown here is derived from an EMBL/GenBank/DDBJ whole genome shotgun (WGS) entry which is preliminary data.</text>
</comment>
<sequence>MVNATGGIRLDEPAADLAIALAIASSYRDIGVCPETIALGEIGLSGELRTIPHLERRLSEASRLGFTRALVPAGANCQNININGIQIIAVSTVKEAIKLALTGVKTETEDVFE</sequence>
<dbReference type="InterPro" id="IPR014721">
    <property type="entry name" value="Ribsml_uS5_D2-typ_fold_subgr"/>
</dbReference>
<dbReference type="SUPFAM" id="SSF54211">
    <property type="entry name" value="Ribosomal protein S5 domain 2-like"/>
    <property type="match status" value="1"/>
</dbReference>
<organism evidence="1 2">
    <name type="scientific">Dehalococcoides mccartyi</name>
    <dbReference type="NCBI Taxonomy" id="61435"/>
    <lineage>
        <taxon>Bacteria</taxon>
        <taxon>Bacillati</taxon>
        <taxon>Chloroflexota</taxon>
        <taxon>Dehalococcoidia</taxon>
        <taxon>Dehalococcoidales</taxon>
        <taxon>Dehalococcoidaceae</taxon>
        <taxon>Dehalococcoides</taxon>
    </lineage>
</organism>
<dbReference type="PANTHER" id="PTHR32472:SF10">
    <property type="entry name" value="DNA REPAIR PROTEIN RADA-LIKE PROTEIN"/>
    <property type="match status" value="1"/>
</dbReference>
<evidence type="ECO:0000313" key="1">
    <source>
        <dbReference type="EMBL" id="PKH44917.1"/>
    </source>
</evidence>